<evidence type="ECO:0000256" key="2">
    <source>
        <dbReference type="ARBA" id="ARBA00022535"/>
    </source>
</evidence>
<feature type="binding site" evidence="6">
    <location>
        <position position="699"/>
    </location>
    <ligand>
        <name>AMP</name>
        <dbReference type="ChEBI" id="CHEBI:456215"/>
    </ligand>
</feature>
<organism evidence="10 11">
    <name type="scientific">Popillia japonica</name>
    <name type="common">Japanese beetle</name>
    <dbReference type="NCBI Taxonomy" id="7064"/>
    <lineage>
        <taxon>Eukaryota</taxon>
        <taxon>Metazoa</taxon>
        <taxon>Ecdysozoa</taxon>
        <taxon>Arthropoda</taxon>
        <taxon>Hexapoda</taxon>
        <taxon>Insecta</taxon>
        <taxon>Pterygota</taxon>
        <taxon>Neoptera</taxon>
        <taxon>Endopterygota</taxon>
        <taxon>Coleoptera</taxon>
        <taxon>Polyphaga</taxon>
        <taxon>Scarabaeiformia</taxon>
        <taxon>Scarabaeidae</taxon>
        <taxon>Rutelinae</taxon>
        <taxon>Popillia</taxon>
    </lineage>
</organism>
<protein>
    <recommendedName>
        <fullName evidence="8">Phosphodiesterase</fullName>
        <ecNumber evidence="8">3.1.4.-</ecNumber>
    </recommendedName>
</protein>
<dbReference type="SUPFAM" id="SSF55781">
    <property type="entry name" value="GAF domain-like"/>
    <property type="match status" value="1"/>
</dbReference>
<feature type="binding site" evidence="7">
    <location>
        <position position="536"/>
    </location>
    <ligand>
        <name>Zn(2+)</name>
        <dbReference type="ChEBI" id="CHEBI:29105"/>
        <label>1</label>
    </ligand>
</feature>
<evidence type="ECO:0000313" key="10">
    <source>
        <dbReference type="EMBL" id="KAK9719065.1"/>
    </source>
</evidence>
<dbReference type="InterPro" id="IPR002073">
    <property type="entry name" value="PDEase_catalytic_dom"/>
</dbReference>
<comment type="cofactor">
    <cofactor evidence="8">
        <name>a divalent metal cation</name>
        <dbReference type="ChEBI" id="CHEBI:60240"/>
    </cofactor>
    <text evidence="8">Binds 2 divalent metal cations per subunit. Site 1 may preferentially bind zinc ions, while site 2 has a preference for magnesium and/or manganese ions.</text>
</comment>
<dbReference type="GO" id="GO:0007165">
    <property type="term" value="P:signal transduction"/>
    <property type="evidence" value="ECO:0007669"/>
    <property type="project" value="InterPro"/>
</dbReference>
<reference evidence="10 11" key="1">
    <citation type="journal article" date="2024" name="BMC Genomics">
        <title>De novo assembly and annotation of Popillia japonica's genome with initial clues to its potential as an invasive pest.</title>
        <authorList>
            <person name="Cucini C."/>
            <person name="Boschi S."/>
            <person name="Funari R."/>
            <person name="Cardaioli E."/>
            <person name="Iannotti N."/>
            <person name="Marturano G."/>
            <person name="Paoli F."/>
            <person name="Bruttini M."/>
            <person name="Carapelli A."/>
            <person name="Frati F."/>
            <person name="Nardi F."/>
        </authorList>
    </citation>
    <scope>NUCLEOTIDE SEQUENCE [LARGE SCALE GENOMIC DNA]</scope>
    <source>
        <strain evidence="10">DMR45628</strain>
    </source>
</reference>
<dbReference type="InterPro" id="IPR003607">
    <property type="entry name" value="HD/PDEase_dom"/>
</dbReference>
<dbReference type="Pfam" id="PF00233">
    <property type="entry name" value="PDEase_I"/>
    <property type="match status" value="2"/>
</dbReference>
<dbReference type="Gene3D" id="1.10.1300.10">
    <property type="entry name" value="3'5'-cyclic nucleotide phosphodiesterase, catalytic domain"/>
    <property type="match status" value="2"/>
</dbReference>
<evidence type="ECO:0000259" key="9">
    <source>
        <dbReference type="PROSITE" id="PS51845"/>
    </source>
</evidence>
<feature type="binding site" evidence="6">
    <location>
        <begin position="468"/>
        <end position="472"/>
    </location>
    <ligand>
        <name>AMP</name>
        <dbReference type="ChEBI" id="CHEBI:456215"/>
    </ligand>
</feature>
<dbReference type="InterPro" id="IPR023088">
    <property type="entry name" value="PDEase"/>
</dbReference>
<evidence type="ECO:0000256" key="8">
    <source>
        <dbReference type="RuleBase" id="RU363067"/>
    </source>
</evidence>
<gene>
    <name evidence="10" type="ORF">QE152_g22864</name>
</gene>
<evidence type="ECO:0000256" key="4">
    <source>
        <dbReference type="ARBA" id="ARBA00022801"/>
    </source>
</evidence>
<evidence type="ECO:0000256" key="3">
    <source>
        <dbReference type="ARBA" id="ARBA00022723"/>
    </source>
</evidence>
<dbReference type="GO" id="GO:0046872">
    <property type="term" value="F:metal ion binding"/>
    <property type="evidence" value="ECO:0007669"/>
    <property type="project" value="UniProtKB-KW"/>
</dbReference>
<dbReference type="Pfam" id="PF01590">
    <property type="entry name" value="GAF"/>
    <property type="match status" value="1"/>
</dbReference>
<dbReference type="PRINTS" id="PR00387">
    <property type="entry name" value="PDIESTERASE1"/>
</dbReference>
<evidence type="ECO:0000256" key="6">
    <source>
        <dbReference type="PIRSR" id="PIRSR623088-2"/>
    </source>
</evidence>
<accession>A0AAW1KJF1</accession>
<evidence type="ECO:0000313" key="11">
    <source>
        <dbReference type="Proteomes" id="UP001458880"/>
    </source>
</evidence>
<feature type="binding site" evidence="7">
    <location>
        <position position="472"/>
    </location>
    <ligand>
        <name>Zn(2+)</name>
        <dbReference type="ChEBI" id="CHEBI:29105"/>
        <label>1</label>
    </ligand>
</feature>
<evidence type="ECO:0000256" key="1">
    <source>
        <dbReference type="ARBA" id="ARBA00007648"/>
    </source>
</evidence>
<sequence length="795" mass="90806">MPTYNLPKKPKQCLMNPPPYCRTTNRMVSLEKSHAPVKLEVSDPSKLLFFVESLKDNNSSSLEKRINKYLVRETESQLSFLITITNEEAYIQVVGSKKLDLVKRTKVPQNIIDYMHEQYKIPKCTTLGDLDPVFEELMRNALEKKSCHVVTVPILTPDTSLYVSLILVCMVNPKKSNEFIEQMVNETFRFCLTVLLNTITSEEETKTKTESQSLLRIARKLFSHLGDLTDLLKEIMSEARNMVDAERCSLFLADETNENLVARVFDGSTDVKEVKFPINSGIAGHVATTGKILNIKNAYDHPLFYKGIDERTGFKTRNILCFPIRDDSGVIGVAQLCNKKAGDFTAEDEESALAFSIYCGLSIMHSLVYKRTAEAQMRTQLSNELMMYHMKVDDETVKRMLNCKTQHNIPDFDNHRFSPRIIPYEETTCYVLQMFERLKLIAKFDIKKETLVRFILYIQKGYRDTAYHNWMHAVVVTHFCYIIIQNFKMIEHGYISPLEALALLTSCLGHDIDHRGTTNAFQVKEALALLTSCLGHDIDHRGTTNAFQVKVGSTLASLYSSDGSVMERHHLSQTLCILNTSKCNFLDCLDNQSFKRVLDMLRDCILATDLANHFKLIPRMDEILARGYVKSNLEHKKLLLSLIMTCSDLADQTKGFKVAQHVAQMVYEEFFTQGDIEKGMGKQPLPMMDRDKASIPDLQIEFLDSVCLPAYRILARLFPAAEQYVDIIESTRECWEASKPVFSKHYDDGEGSLQILQNEMLEDEIKGEISSATNLTEKNYKCCIYNMNCYKALTT</sequence>
<dbReference type="EMBL" id="JASPKY010000223">
    <property type="protein sequence ID" value="KAK9719065.1"/>
    <property type="molecule type" value="Genomic_DNA"/>
</dbReference>
<dbReference type="EC" id="3.1.4.-" evidence="8"/>
<feature type="binding site" evidence="7">
    <location>
        <position position="537"/>
    </location>
    <ligand>
        <name>Zn(2+)</name>
        <dbReference type="ChEBI" id="CHEBI:29105"/>
        <label>1</label>
    </ligand>
</feature>
<comment type="caution">
    <text evidence="10">The sequence shown here is derived from an EMBL/GenBank/DDBJ whole genome shotgun (WGS) entry which is preliminary data.</text>
</comment>
<dbReference type="PANTHER" id="PTHR11347">
    <property type="entry name" value="CYCLIC NUCLEOTIDE PHOSPHODIESTERASE"/>
    <property type="match status" value="1"/>
</dbReference>
<dbReference type="GO" id="GO:0004114">
    <property type="term" value="F:3',5'-cyclic-nucleotide phosphodiesterase activity"/>
    <property type="evidence" value="ECO:0007669"/>
    <property type="project" value="InterPro"/>
</dbReference>
<dbReference type="PROSITE" id="PS00126">
    <property type="entry name" value="PDEASE_I_1"/>
    <property type="match status" value="1"/>
</dbReference>
<comment type="similarity">
    <text evidence="1 8">Belongs to the cyclic nucleotide phosphodiesterase family.</text>
</comment>
<evidence type="ECO:0000256" key="5">
    <source>
        <dbReference type="PIRSR" id="PIRSR623088-1"/>
    </source>
</evidence>
<dbReference type="InterPro" id="IPR023174">
    <property type="entry name" value="PDEase_CS"/>
</dbReference>
<dbReference type="SMART" id="SM00065">
    <property type="entry name" value="GAF"/>
    <property type="match status" value="1"/>
</dbReference>
<feature type="binding site" evidence="6">
    <location>
        <position position="537"/>
    </location>
    <ligand>
        <name>AMP</name>
        <dbReference type="ChEBI" id="CHEBI:456215"/>
    </ligand>
</feature>
<dbReference type="CDD" id="cd00077">
    <property type="entry name" value="HDc"/>
    <property type="match status" value="1"/>
</dbReference>
<dbReference type="SUPFAM" id="SSF109604">
    <property type="entry name" value="HD-domain/PDEase-like"/>
    <property type="match status" value="2"/>
</dbReference>
<dbReference type="InterPro" id="IPR029016">
    <property type="entry name" value="GAF-like_dom_sf"/>
</dbReference>
<feature type="binding site" evidence="6">
    <location>
        <position position="648"/>
    </location>
    <ligand>
        <name>AMP</name>
        <dbReference type="ChEBI" id="CHEBI:456215"/>
    </ligand>
</feature>
<dbReference type="Gene3D" id="3.30.450.40">
    <property type="match status" value="1"/>
</dbReference>
<dbReference type="InterPro" id="IPR036971">
    <property type="entry name" value="PDEase_catalytic_dom_sf"/>
</dbReference>
<evidence type="ECO:0000256" key="7">
    <source>
        <dbReference type="PIRSR" id="PIRSR623088-3"/>
    </source>
</evidence>
<feature type="binding site" evidence="7">
    <location>
        <position position="648"/>
    </location>
    <ligand>
        <name>Zn(2+)</name>
        <dbReference type="ChEBI" id="CHEBI:29105"/>
        <label>1</label>
    </ligand>
</feature>
<keyword evidence="11" id="KW-1185">Reference proteome</keyword>
<keyword evidence="3 7" id="KW-0479">Metal-binding</keyword>
<keyword evidence="2" id="KW-0140">cGMP</keyword>
<dbReference type="Proteomes" id="UP001458880">
    <property type="component" value="Unassembled WGS sequence"/>
</dbReference>
<keyword evidence="4 8" id="KW-0378">Hydrolase</keyword>
<feature type="active site" description="Proton donor" evidence="5">
    <location>
        <position position="468"/>
    </location>
</feature>
<feature type="binding site" evidence="7">
    <location>
        <position position="537"/>
    </location>
    <ligand>
        <name>Zn(2+)</name>
        <dbReference type="ChEBI" id="CHEBI:29105"/>
        <label>2</label>
    </ligand>
</feature>
<name>A0AAW1KJF1_POPJA</name>
<proteinExistence type="inferred from homology"/>
<dbReference type="PROSITE" id="PS51845">
    <property type="entry name" value="PDEASE_I_2"/>
    <property type="match status" value="1"/>
</dbReference>
<dbReference type="InterPro" id="IPR003018">
    <property type="entry name" value="GAF"/>
</dbReference>
<feature type="domain" description="PDEase" evidence="9">
    <location>
        <begin position="392"/>
        <end position="742"/>
    </location>
</feature>
<dbReference type="AlphaFoldDB" id="A0AAW1KJF1"/>